<dbReference type="AlphaFoldDB" id="A0A0C3HI39"/>
<accession>A0A0C3HI39</accession>
<feature type="region of interest" description="Disordered" evidence="1">
    <location>
        <begin position="43"/>
        <end position="79"/>
    </location>
</feature>
<sequence length="281" mass="30982">MFVPNWIDRKRQREEDEGPAALGFSEHRIKRRIAALPHRTSPKLYRHASPSFPSSYTSHPAPPTITPADSDSEETTTIDESRSMIVVEPCPDFALMPRSPAISSINNTQRSGIFDPAFGSDDLEMTDSILLSPGPFHDNTSATISGRVPTPIHSSFAPHIRAERVFRYSDPDFADDEGMMVKFRRGRDLPSPISEGLASPSIIADGLSDMQMESIEEIEKNTPTKKGHSRSKHSLRNWAGLGGEGNGFGAGTKKTFSMGYRADCEKCQNKVPGHFSHIITN</sequence>
<name>A0A0C3HI39_OIDMZ</name>
<dbReference type="EMBL" id="KN832875">
    <property type="protein sequence ID" value="KIN02007.1"/>
    <property type="molecule type" value="Genomic_DNA"/>
</dbReference>
<reference evidence="2 3" key="1">
    <citation type="submission" date="2014-04" db="EMBL/GenBank/DDBJ databases">
        <authorList>
            <consortium name="DOE Joint Genome Institute"/>
            <person name="Kuo A."/>
            <person name="Martino E."/>
            <person name="Perotto S."/>
            <person name="Kohler A."/>
            <person name="Nagy L.G."/>
            <person name="Floudas D."/>
            <person name="Copeland A."/>
            <person name="Barry K.W."/>
            <person name="Cichocki N."/>
            <person name="Veneault-Fourrey C."/>
            <person name="LaButti K."/>
            <person name="Lindquist E.A."/>
            <person name="Lipzen A."/>
            <person name="Lundell T."/>
            <person name="Morin E."/>
            <person name="Murat C."/>
            <person name="Sun H."/>
            <person name="Tunlid A."/>
            <person name="Henrissat B."/>
            <person name="Grigoriev I.V."/>
            <person name="Hibbett D.S."/>
            <person name="Martin F."/>
            <person name="Nordberg H.P."/>
            <person name="Cantor M.N."/>
            <person name="Hua S.X."/>
        </authorList>
    </citation>
    <scope>NUCLEOTIDE SEQUENCE [LARGE SCALE GENOMIC DNA]</scope>
    <source>
        <strain evidence="2 3">Zn</strain>
    </source>
</reference>
<gene>
    <name evidence="2" type="ORF">OIDMADRAFT_41207</name>
</gene>
<dbReference type="InParanoid" id="A0A0C3HI39"/>
<reference evidence="3" key="2">
    <citation type="submission" date="2015-01" db="EMBL/GenBank/DDBJ databases">
        <title>Evolutionary Origins and Diversification of the Mycorrhizal Mutualists.</title>
        <authorList>
            <consortium name="DOE Joint Genome Institute"/>
            <consortium name="Mycorrhizal Genomics Consortium"/>
            <person name="Kohler A."/>
            <person name="Kuo A."/>
            <person name="Nagy L.G."/>
            <person name="Floudas D."/>
            <person name="Copeland A."/>
            <person name="Barry K.W."/>
            <person name="Cichocki N."/>
            <person name="Veneault-Fourrey C."/>
            <person name="LaButti K."/>
            <person name="Lindquist E.A."/>
            <person name="Lipzen A."/>
            <person name="Lundell T."/>
            <person name="Morin E."/>
            <person name="Murat C."/>
            <person name="Riley R."/>
            <person name="Ohm R."/>
            <person name="Sun H."/>
            <person name="Tunlid A."/>
            <person name="Henrissat B."/>
            <person name="Grigoriev I.V."/>
            <person name="Hibbett D.S."/>
            <person name="Martin F."/>
        </authorList>
    </citation>
    <scope>NUCLEOTIDE SEQUENCE [LARGE SCALE GENOMIC DNA]</scope>
    <source>
        <strain evidence="3">Zn</strain>
    </source>
</reference>
<keyword evidence="3" id="KW-1185">Reference proteome</keyword>
<proteinExistence type="predicted"/>
<dbReference type="HOGENOM" id="CLU_036637_0_0_1"/>
<protein>
    <submittedName>
        <fullName evidence="2">Uncharacterized protein</fullName>
    </submittedName>
</protein>
<evidence type="ECO:0000313" key="3">
    <source>
        <dbReference type="Proteomes" id="UP000054321"/>
    </source>
</evidence>
<dbReference type="Proteomes" id="UP000054321">
    <property type="component" value="Unassembled WGS sequence"/>
</dbReference>
<evidence type="ECO:0000256" key="1">
    <source>
        <dbReference type="SAM" id="MobiDB-lite"/>
    </source>
</evidence>
<organism evidence="2 3">
    <name type="scientific">Oidiodendron maius (strain Zn)</name>
    <dbReference type="NCBI Taxonomy" id="913774"/>
    <lineage>
        <taxon>Eukaryota</taxon>
        <taxon>Fungi</taxon>
        <taxon>Dikarya</taxon>
        <taxon>Ascomycota</taxon>
        <taxon>Pezizomycotina</taxon>
        <taxon>Leotiomycetes</taxon>
        <taxon>Leotiomycetes incertae sedis</taxon>
        <taxon>Myxotrichaceae</taxon>
        <taxon>Oidiodendron</taxon>
    </lineage>
</organism>
<evidence type="ECO:0000313" key="2">
    <source>
        <dbReference type="EMBL" id="KIN02007.1"/>
    </source>
</evidence>
<dbReference type="OrthoDB" id="2446291at2759"/>
<feature type="region of interest" description="Disordered" evidence="1">
    <location>
        <begin position="1"/>
        <end position="23"/>
    </location>
</feature>